<sequence>MRGSSLFVARLVLALTGLVALSGCISLDTQRARLIPVADLDSRGQIAVSREVTATLSGGAVQTIASGSQWRRVGAIVQGDVYRPLDRGFTLQGARQVEAWLVIARARLVGFYLPGEQAFAPLKTPVALPVEMRQ</sequence>
<proteinExistence type="predicted"/>
<dbReference type="RefSeq" id="WP_094799545.1">
    <property type="nucleotide sequence ID" value="NZ_NEVN01000005.1"/>
</dbReference>
<comment type="caution">
    <text evidence="1">The sequence shown here is derived from an EMBL/GenBank/DDBJ whole genome shotgun (WGS) entry which is preliminary data.</text>
</comment>
<evidence type="ECO:0008006" key="3">
    <source>
        <dbReference type="Google" id="ProtNLM"/>
    </source>
</evidence>
<accession>A0A261TU42</accession>
<dbReference type="OrthoDB" id="8657429at2"/>
<reference evidence="1 2" key="1">
    <citation type="submission" date="2017-05" db="EMBL/GenBank/DDBJ databases">
        <title>Complete and WGS of Bordetella genogroups.</title>
        <authorList>
            <person name="Spilker T."/>
            <person name="LiPuma J."/>
        </authorList>
    </citation>
    <scope>NUCLEOTIDE SEQUENCE [LARGE SCALE GENOMIC DNA]</scope>
    <source>
        <strain evidence="1 2">AU10456</strain>
    </source>
</reference>
<keyword evidence="2" id="KW-1185">Reference proteome</keyword>
<dbReference type="PROSITE" id="PS51257">
    <property type="entry name" value="PROKAR_LIPOPROTEIN"/>
    <property type="match status" value="1"/>
</dbReference>
<protein>
    <recommendedName>
        <fullName evidence="3">Lipoprotein</fullName>
    </recommendedName>
</protein>
<dbReference type="Proteomes" id="UP000216913">
    <property type="component" value="Unassembled WGS sequence"/>
</dbReference>
<organism evidence="1 2">
    <name type="scientific">Bordetella genomosp. 5</name>
    <dbReference type="NCBI Taxonomy" id="1395608"/>
    <lineage>
        <taxon>Bacteria</taxon>
        <taxon>Pseudomonadati</taxon>
        <taxon>Pseudomonadota</taxon>
        <taxon>Betaproteobacteria</taxon>
        <taxon>Burkholderiales</taxon>
        <taxon>Alcaligenaceae</taxon>
        <taxon>Bordetella</taxon>
    </lineage>
</organism>
<dbReference type="AlphaFoldDB" id="A0A261TU42"/>
<dbReference type="EMBL" id="NEVP01000005">
    <property type="protein sequence ID" value="OZI52791.1"/>
    <property type="molecule type" value="Genomic_DNA"/>
</dbReference>
<evidence type="ECO:0000313" key="1">
    <source>
        <dbReference type="EMBL" id="OZI52791.1"/>
    </source>
</evidence>
<evidence type="ECO:0000313" key="2">
    <source>
        <dbReference type="Proteomes" id="UP000216913"/>
    </source>
</evidence>
<gene>
    <name evidence="1" type="ORF">CAL25_08580</name>
</gene>
<name>A0A261TU42_9BORD</name>